<reference evidence="5 6" key="1">
    <citation type="submission" date="2019-09" db="EMBL/GenBank/DDBJ databases">
        <title>Wenzhouxiangella sp. Genome sequencing and assembly.</title>
        <authorList>
            <person name="Zhang R."/>
        </authorList>
    </citation>
    <scope>NUCLEOTIDE SEQUENCE [LARGE SCALE GENOMIC DNA]</scope>
    <source>
        <strain evidence="5 6">W260</strain>
    </source>
</reference>
<dbReference type="InterPro" id="IPR051016">
    <property type="entry name" value="Diverse_Substrate_AcTransf"/>
</dbReference>
<dbReference type="InterPro" id="IPR016181">
    <property type="entry name" value="Acyl_CoA_acyltransferase"/>
</dbReference>
<dbReference type="PANTHER" id="PTHR10545">
    <property type="entry name" value="DIAMINE N-ACETYLTRANSFERASE"/>
    <property type="match status" value="1"/>
</dbReference>
<proteinExistence type="inferred from homology"/>
<comment type="caution">
    <text evidence="5">The sequence shown here is derived from an EMBL/GenBank/DDBJ whole genome shotgun (WGS) entry which is preliminary data.</text>
</comment>
<keyword evidence="3" id="KW-0012">Acyltransferase</keyword>
<evidence type="ECO:0000313" key="6">
    <source>
        <dbReference type="Proteomes" id="UP000325372"/>
    </source>
</evidence>
<sequence length="165" mass="18160">MTASSALTIRPATPADTAQVLDYIKGLADYEKLSHEVVATEEAITASLFGERPDAAVLMAEWNGEPAGFALYHFMYSTFIARSGMYLEDLFVKPEYRGHGIGTALLVQLAKVAVDDGHCRLDWSCLTWNEPSLNFYRGIGAREMDDWVRLRLDGDALAALAKRGA</sequence>
<evidence type="ECO:0000259" key="4">
    <source>
        <dbReference type="PROSITE" id="PS51186"/>
    </source>
</evidence>
<evidence type="ECO:0000313" key="5">
    <source>
        <dbReference type="EMBL" id="KAA9133313.1"/>
    </source>
</evidence>
<dbReference type="InterPro" id="IPR000182">
    <property type="entry name" value="GNAT_dom"/>
</dbReference>
<dbReference type="FunFam" id="3.40.630.30:FF:000064">
    <property type="entry name" value="GNAT family acetyltransferase"/>
    <property type="match status" value="1"/>
</dbReference>
<feature type="domain" description="N-acetyltransferase" evidence="4">
    <location>
        <begin position="7"/>
        <end position="163"/>
    </location>
</feature>
<keyword evidence="6" id="KW-1185">Reference proteome</keyword>
<organism evidence="5 6">
    <name type="scientific">Marinihelvus fidelis</name>
    <dbReference type="NCBI Taxonomy" id="2613842"/>
    <lineage>
        <taxon>Bacteria</taxon>
        <taxon>Pseudomonadati</taxon>
        <taxon>Pseudomonadota</taxon>
        <taxon>Gammaproteobacteria</taxon>
        <taxon>Chromatiales</taxon>
        <taxon>Wenzhouxiangellaceae</taxon>
        <taxon>Marinihelvus</taxon>
    </lineage>
</organism>
<dbReference type="RefSeq" id="WP_150862871.1">
    <property type="nucleotide sequence ID" value="NZ_VYXP01000002.1"/>
</dbReference>
<accession>A0A5N0TDY8</accession>
<dbReference type="PROSITE" id="PS51186">
    <property type="entry name" value="GNAT"/>
    <property type="match status" value="1"/>
</dbReference>
<name>A0A5N0TDY8_9GAMM</name>
<evidence type="ECO:0000256" key="1">
    <source>
        <dbReference type="ARBA" id="ARBA00008694"/>
    </source>
</evidence>
<dbReference type="AlphaFoldDB" id="A0A5N0TDY8"/>
<gene>
    <name evidence="5" type="ORF">F3N42_02875</name>
</gene>
<dbReference type="SUPFAM" id="SSF55729">
    <property type="entry name" value="Acyl-CoA N-acyltransferases (Nat)"/>
    <property type="match status" value="1"/>
</dbReference>
<dbReference type="CDD" id="cd04301">
    <property type="entry name" value="NAT_SF"/>
    <property type="match status" value="1"/>
</dbReference>
<protein>
    <submittedName>
        <fullName evidence="5">GNAT family N-acetyltransferase</fullName>
    </submittedName>
</protein>
<comment type="similarity">
    <text evidence="1">Belongs to the acetyltransferase family.</text>
</comment>
<evidence type="ECO:0000256" key="2">
    <source>
        <dbReference type="ARBA" id="ARBA00022679"/>
    </source>
</evidence>
<dbReference type="GO" id="GO:0008080">
    <property type="term" value="F:N-acetyltransferase activity"/>
    <property type="evidence" value="ECO:0007669"/>
    <property type="project" value="TreeGrafter"/>
</dbReference>
<evidence type="ECO:0000256" key="3">
    <source>
        <dbReference type="ARBA" id="ARBA00023315"/>
    </source>
</evidence>
<dbReference type="Pfam" id="PF00583">
    <property type="entry name" value="Acetyltransf_1"/>
    <property type="match status" value="1"/>
</dbReference>
<dbReference type="Proteomes" id="UP000325372">
    <property type="component" value="Unassembled WGS sequence"/>
</dbReference>
<dbReference type="PANTHER" id="PTHR10545:SF29">
    <property type="entry name" value="GH14572P-RELATED"/>
    <property type="match status" value="1"/>
</dbReference>
<keyword evidence="2 5" id="KW-0808">Transferase</keyword>
<dbReference type="Gene3D" id="3.40.630.30">
    <property type="match status" value="1"/>
</dbReference>
<dbReference type="EMBL" id="VYXP01000002">
    <property type="protein sequence ID" value="KAA9133313.1"/>
    <property type="molecule type" value="Genomic_DNA"/>
</dbReference>